<protein>
    <recommendedName>
        <fullName evidence="1">T6SS Phospholipase effector Tle1-like catalytic domain-containing protein</fullName>
    </recommendedName>
</protein>
<gene>
    <name evidence="2" type="ORF">PFICI_00347</name>
</gene>
<evidence type="ECO:0000313" key="2">
    <source>
        <dbReference type="EMBL" id="ETS86519.1"/>
    </source>
</evidence>
<dbReference type="HOGENOM" id="CLU_005049_3_0_1"/>
<dbReference type="Pfam" id="PF09994">
    <property type="entry name" value="T6SS_Tle1-like_cat"/>
    <property type="match status" value="1"/>
</dbReference>
<organism evidence="2 3">
    <name type="scientific">Pestalotiopsis fici (strain W106-1 / CGMCC3.15140)</name>
    <dbReference type="NCBI Taxonomy" id="1229662"/>
    <lineage>
        <taxon>Eukaryota</taxon>
        <taxon>Fungi</taxon>
        <taxon>Dikarya</taxon>
        <taxon>Ascomycota</taxon>
        <taxon>Pezizomycotina</taxon>
        <taxon>Sordariomycetes</taxon>
        <taxon>Xylariomycetidae</taxon>
        <taxon>Amphisphaeriales</taxon>
        <taxon>Sporocadaceae</taxon>
        <taxon>Pestalotiopsis</taxon>
    </lineage>
</organism>
<evidence type="ECO:0000313" key="3">
    <source>
        <dbReference type="Proteomes" id="UP000030651"/>
    </source>
</evidence>
<dbReference type="InterPro" id="IPR018712">
    <property type="entry name" value="Tle1-like_cat"/>
</dbReference>
<dbReference type="OrthoDB" id="59699at2759"/>
<reference evidence="3" key="1">
    <citation type="journal article" date="2015" name="BMC Genomics">
        <title>Genomic and transcriptomic analysis of the endophytic fungus Pestalotiopsis fici reveals its lifestyle and high potential for synthesis of natural products.</title>
        <authorList>
            <person name="Wang X."/>
            <person name="Zhang X."/>
            <person name="Liu L."/>
            <person name="Xiang M."/>
            <person name="Wang W."/>
            <person name="Sun X."/>
            <person name="Che Y."/>
            <person name="Guo L."/>
            <person name="Liu G."/>
            <person name="Guo L."/>
            <person name="Wang C."/>
            <person name="Yin W.B."/>
            <person name="Stadler M."/>
            <person name="Zhang X."/>
            <person name="Liu X."/>
        </authorList>
    </citation>
    <scope>NUCLEOTIDE SEQUENCE [LARGE SCALE GENOMIC DNA]</scope>
    <source>
        <strain evidence="3">W106-1 / CGMCC3.15140</strain>
    </source>
</reference>
<dbReference type="eggNOG" id="ENOG502RVH2">
    <property type="taxonomic scope" value="Eukaryota"/>
</dbReference>
<dbReference type="PANTHER" id="PTHR33840:SF1">
    <property type="entry name" value="TLE1 PHOSPHOLIPASE DOMAIN-CONTAINING PROTEIN"/>
    <property type="match status" value="1"/>
</dbReference>
<dbReference type="InParanoid" id="W3XKH5"/>
<name>W3XKH5_PESFW</name>
<dbReference type="RefSeq" id="XP_007827119.1">
    <property type="nucleotide sequence ID" value="XM_007828928.1"/>
</dbReference>
<dbReference type="PANTHER" id="PTHR33840">
    <property type="match status" value="1"/>
</dbReference>
<feature type="domain" description="T6SS Phospholipase effector Tle1-like catalytic" evidence="1">
    <location>
        <begin position="10"/>
        <end position="258"/>
    </location>
</feature>
<dbReference type="KEGG" id="pfy:PFICI_00347"/>
<dbReference type="GeneID" id="19265360"/>
<dbReference type="AlphaFoldDB" id="W3XKH5"/>
<accession>W3XKH5</accession>
<dbReference type="Proteomes" id="UP000030651">
    <property type="component" value="Unassembled WGS sequence"/>
</dbReference>
<proteinExistence type="predicted"/>
<evidence type="ECO:0000259" key="1">
    <source>
        <dbReference type="Pfam" id="PF09994"/>
    </source>
</evidence>
<keyword evidence="3" id="KW-1185">Reference proteome</keyword>
<dbReference type="EMBL" id="KI912109">
    <property type="protein sequence ID" value="ETS86519.1"/>
    <property type="molecule type" value="Genomic_DNA"/>
</dbReference>
<sequence>MSASPSLPAKIIICCDGTSKSAYIEGNSLTNVTRITRCIKPIHKKGNRQIVWYHPGIGTGSNRIVNAWHQFSGEGLKDIIIAAYLFLCNNYNTGLDGGPRDEIYLVGFSRGAFAVRCLASLIQQHGVLPREELHHANDLYDQWKKGTAPGAAVPPVPIKACALWDTVSAIGIPLRGGTMCRKLAHIDSDMTNSVDHVYQALALHEHRHHFFPIVLKHPITPSNAPNVEQCWFGGFHSDVGGGKKLDALAHLPLIWILSKLSPCIDTDMDGLLGPMTAQSTWRVPRLSDASFRPVDSMKALFRFLGSKYRIPNYEFWGEAGVYTCPDPNNEEKIHRSTRKLIEDDQMTLFHAALSIPTSEPIRWLLRPGPNADGLEPFAAEDTVDRKEIELLLHWVGKEEEELHKQVNSQGRAPPGTILTKLRAWFRAHEAE</sequence>
<dbReference type="OMA" id="HERRQHY"/>